<dbReference type="EMBL" id="SMFZ01000001">
    <property type="protein sequence ID" value="TCK26951.1"/>
    <property type="molecule type" value="Genomic_DNA"/>
</dbReference>
<gene>
    <name evidence="2" type="ORF">EV378_2797</name>
</gene>
<comment type="caution">
    <text evidence="2">The sequence shown here is derived from an EMBL/GenBank/DDBJ whole genome shotgun (WGS) entry which is preliminary data.</text>
</comment>
<feature type="transmembrane region" description="Helical" evidence="1">
    <location>
        <begin position="56"/>
        <end position="81"/>
    </location>
</feature>
<organism evidence="2 3">
    <name type="scientific">Pseudonocardia endophytica</name>
    <dbReference type="NCBI Taxonomy" id="401976"/>
    <lineage>
        <taxon>Bacteria</taxon>
        <taxon>Bacillati</taxon>
        <taxon>Actinomycetota</taxon>
        <taxon>Actinomycetes</taxon>
        <taxon>Pseudonocardiales</taxon>
        <taxon>Pseudonocardiaceae</taxon>
        <taxon>Pseudonocardia</taxon>
    </lineage>
</organism>
<feature type="transmembrane region" description="Helical" evidence="1">
    <location>
        <begin position="174"/>
        <end position="191"/>
    </location>
</feature>
<keyword evidence="3" id="KW-1185">Reference proteome</keyword>
<sequence length="220" mass="22869">MIASTDAPVSTRPRAALVALFGLLVVALVARLVFTLTEPPFDGGLSYDVLRALGPAYWTLNLYLGGPGYLVSFVATAIFLVVLSRASVLGIVGGVVTSLGGTVFSLAITAEALPYAYAIDPARFGDAEGRALVDAWNADPAGLVAPIVGGQIAIALGVVIGLVAVFLARTTPRWFPVVVIAYALVTQLVPLPDVLVIPDYVVQLVLLGAIGWFGLRAPRS</sequence>
<dbReference type="AlphaFoldDB" id="A0A4R1HZF0"/>
<reference evidence="2 3" key="1">
    <citation type="submission" date="2019-03" db="EMBL/GenBank/DDBJ databases">
        <title>Sequencing the genomes of 1000 actinobacteria strains.</title>
        <authorList>
            <person name="Klenk H.-P."/>
        </authorList>
    </citation>
    <scope>NUCLEOTIDE SEQUENCE [LARGE SCALE GENOMIC DNA]</scope>
    <source>
        <strain evidence="2 3">DSM 44969</strain>
    </source>
</reference>
<feature type="transmembrane region" description="Helical" evidence="1">
    <location>
        <begin position="15"/>
        <end position="36"/>
    </location>
</feature>
<protein>
    <recommendedName>
        <fullName evidence="4">DUF4386 family protein</fullName>
    </recommendedName>
</protein>
<dbReference type="Proteomes" id="UP000295560">
    <property type="component" value="Unassembled WGS sequence"/>
</dbReference>
<evidence type="ECO:0000313" key="2">
    <source>
        <dbReference type="EMBL" id="TCK26951.1"/>
    </source>
</evidence>
<keyword evidence="1" id="KW-0472">Membrane</keyword>
<proteinExistence type="predicted"/>
<dbReference type="OrthoDB" id="3404770at2"/>
<evidence type="ECO:0008006" key="4">
    <source>
        <dbReference type="Google" id="ProtNLM"/>
    </source>
</evidence>
<name>A0A4R1HZF0_PSEEN</name>
<feature type="transmembrane region" description="Helical" evidence="1">
    <location>
        <begin position="197"/>
        <end position="215"/>
    </location>
</feature>
<accession>A0A4R1HZF0</accession>
<dbReference type="RefSeq" id="WP_132424970.1">
    <property type="nucleotide sequence ID" value="NZ_SMFZ01000001.1"/>
</dbReference>
<feature type="transmembrane region" description="Helical" evidence="1">
    <location>
        <begin position="88"/>
        <end position="108"/>
    </location>
</feature>
<evidence type="ECO:0000313" key="3">
    <source>
        <dbReference type="Proteomes" id="UP000295560"/>
    </source>
</evidence>
<keyword evidence="1" id="KW-0812">Transmembrane</keyword>
<evidence type="ECO:0000256" key="1">
    <source>
        <dbReference type="SAM" id="Phobius"/>
    </source>
</evidence>
<keyword evidence="1" id="KW-1133">Transmembrane helix</keyword>
<feature type="transmembrane region" description="Helical" evidence="1">
    <location>
        <begin position="143"/>
        <end position="167"/>
    </location>
</feature>